<sequence>MTRLRLAVLALLTALAVVVPAQLGAANGALPIPSLPTDFLTQPFTGTPATANPLPHEPIGQNPFLSPNGTNSMHNDAYASDAYEVSGPLGRNMKVRSASYGVSECATIAFDSRDRIVGLCGGLEGFKLRLIDPTTLRTIGTDLKTSARSLFPLQNPFSDICGGTYFSLSADDVAYVLTTKKQVWKVKVNENGFTKIGSYDAAAAVPGDDCMVATLPDWSGNIFFATQQGRVGVINPVTGSVKSMKFPDGEGVFNSFAGDETGAIYMVTTHRLAAVEVNSDGEPVIRWSEVYDRGSVTKPGQLSQGSGTTPTLIGDDLVAITDNADPRMNVIFYKRSGNPAEREICKVPVFGAGTSNTENSLVYAGSIGGDHSVIVENNYGYAGIQSTLLGKTTSPGIAKVDLHDDGTCSVAWTNPLSAPTSVPKVSLGNGLLYAYTKAASNLLDDSWYFTAFDVRTGATQWKQRTGNGIQWNNHYAAIYLGPDGAAYMPAMTGLIRFKDQ</sequence>
<dbReference type="RefSeq" id="WP_123229265.1">
    <property type="nucleotide sequence ID" value="NZ_RJSE01000009.1"/>
</dbReference>
<evidence type="ECO:0000313" key="3">
    <source>
        <dbReference type="Proteomes" id="UP000267128"/>
    </source>
</evidence>
<dbReference type="Gene3D" id="2.130.10.10">
    <property type="entry name" value="YVTN repeat-like/Quinoprotein amine dehydrogenase"/>
    <property type="match status" value="1"/>
</dbReference>
<protein>
    <recommendedName>
        <fullName evidence="4">Pyrrolo-quinoline quinone</fullName>
    </recommendedName>
</protein>
<feature type="chain" id="PRO_5039501693" description="Pyrrolo-quinoline quinone" evidence="1">
    <location>
        <begin position="22"/>
        <end position="500"/>
    </location>
</feature>
<comment type="caution">
    <text evidence="2">The sequence shown here is derived from an EMBL/GenBank/DDBJ whole genome shotgun (WGS) entry which is preliminary data.</text>
</comment>
<dbReference type="Proteomes" id="UP000267128">
    <property type="component" value="Unassembled WGS sequence"/>
</dbReference>
<proteinExistence type="predicted"/>
<name>A0A3N0CC10_9ACTN</name>
<evidence type="ECO:0000313" key="2">
    <source>
        <dbReference type="EMBL" id="RNL60513.1"/>
    </source>
</evidence>
<accession>A0A3N0CC10</accession>
<dbReference type="InterPro" id="IPR015943">
    <property type="entry name" value="WD40/YVTN_repeat-like_dom_sf"/>
</dbReference>
<evidence type="ECO:0000256" key="1">
    <source>
        <dbReference type="SAM" id="SignalP"/>
    </source>
</evidence>
<dbReference type="AlphaFoldDB" id="A0A3N0CC10"/>
<keyword evidence="1" id="KW-0732">Signal</keyword>
<feature type="signal peptide" evidence="1">
    <location>
        <begin position="1"/>
        <end position="21"/>
    </location>
</feature>
<evidence type="ECO:0008006" key="4">
    <source>
        <dbReference type="Google" id="ProtNLM"/>
    </source>
</evidence>
<reference evidence="2 3" key="1">
    <citation type="submission" date="2018-11" db="EMBL/GenBank/DDBJ databases">
        <authorList>
            <person name="Li F."/>
        </authorList>
    </citation>
    <scope>NUCLEOTIDE SEQUENCE [LARGE SCALE GENOMIC DNA]</scope>
    <source>
        <strain evidence="2 3">Gsoil 097</strain>
    </source>
</reference>
<dbReference type="InterPro" id="IPR011047">
    <property type="entry name" value="Quinoprotein_ADH-like_sf"/>
</dbReference>
<gene>
    <name evidence="2" type="ORF">EFK50_19525</name>
</gene>
<organism evidence="2 3">
    <name type="scientific">Nocardioides marmoriginsengisoli</name>
    <dbReference type="NCBI Taxonomy" id="661483"/>
    <lineage>
        <taxon>Bacteria</taxon>
        <taxon>Bacillati</taxon>
        <taxon>Actinomycetota</taxon>
        <taxon>Actinomycetes</taxon>
        <taxon>Propionibacteriales</taxon>
        <taxon>Nocardioidaceae</taxon>
        <taxon>Nocardioides</taxon>
    </lineage>
</organism>
<dbReference type="EMBL" id="RJSE01000009">
    <property type="protein sequence ID" value="RNL60513.1"/>
    <property type="molecule type" value="Genomic_DNA"/>
</dbReference>
<dbReference type="SUPFAM" id="SSF50998">
    <property type="entry name" value="Quinoprotein alcohol dehydrogenase-like"/>
    <property type="match status" value="1"/>
</dbReference>
<dbReference type="OrthoDB" id="3276947at2"/>
<keyword evidence="3" id="KW-1185">Reference proteome</keyword>